<protein>
    <submittedName>
        <fullName evidence="2">Uncharacterized protein</fullName>
    </submittedName>
</protein>
<dbReference type="AlphaFoldDB" id="A0A8B9VCY6"/>
<accession>A0A8B9VCY6</accession>
<sequence>LGVGVLDVVQVLHGFPKGTEHLPAMGTDLGVTDDGSGAGQVPKGREEPLGPGVDDQQPAERTGDTSTHTHPPLAVPAAVSPSELDLSVLAFLLELVEAHPRALPSVVTSQVLCGSAGSRDQTGSLFSAEFCFGSHP</sequence>
<reference evidence="2" key="1">
    <citation type="submission" date="2025-08" db="UniProtKB">
        <authorList>
            <consortium name="Ensembl"/>
        </authorList>
    </citation>
    <scope>IDENTIFICATION</scope>
</reference>
<proteinExistence type="predicted"/>
<dbReference type="Proteomes" id="UP000694549">
    <property type="component" value="Unplaced"/>
</dbReference>
<reference evidence="2" key="2">
    <citation type="submission" date="2025-09" db="UniProtKB">
        <authorList>
            <consortium name="Ensembl"/>
        </authorList>
    </citation>
    <scope>IDENTIFICATION</scope>
</reference>
<feature type="region of interest" description="Disordered" evidence="1">
    <location>
        <begin position="17"/>
        <end position="76"/>
    </location>
</feature>
<organism evidence="2 3">
    <name type="scientific">Anas zonorhyncha</name>
    <name type="common">Eastern spot-billed duck</name>
    <dbReference type="NCBI Taxonomy" id="75864"/>
    <lineage>
        <taxon>Eukaryota</taxon>
        <taxon>Metazoa</taxon>
        <taxon>Chordata</taxon>
        <taxon>Craniata</taxon>
        <taxon>Vertebrata</taxon>
        <taxon>Euteleostomi</taxon>
        <taxon>Archelosauria</taxon>
        <taxon>Archosauria</taxon>
        <taxon>Dinosauria</taxon>
        <taxon>Saurischia</taxon>
        <taxon>Theropoda</taxon>
        <taxon>Coelurosauria</taxon>
        <taxon>Aves</taxon>
        <taxon>Neognathae</taxon>
        <taxon>Galloanserae</taxon>
        <taxon>Anseriformes</taxon>
        <taxon>Anatidae</taxon>
        <taxon>Anatinae</taxon>
        <taxon>Anas</taxon>
    </lineage>
</organism>
<keyword evidence="3" id="KW-1185">Reference proteome</keyword>
<evidence type="ECO:0000313" key="3">
    <source>
        <dbReference type="Proteomes" id="UP000694549"/>
    </source>
</evidence>
<dbReference type="Ensembl" id="ENSAZOT00000022028.1">
    <property type="protein sequence ID" value="ENSAZOP00000020503.1"/>
    <property type="gene ID" value="ENSAZOG00000013289.1"/>
</dbReference>
<name>A0A8B9VCY6_9AVES</name>
<evidence type="ECO:0000256" key="1">
    <source>
        <dbReference type="SAM" id="MobiDB-lite"/>
    </source>
</evidence>
<evidence type="ECO:0000313" key="2">
    <source>
        <dbReference type="Ensembl" id="ENSAZOP00000020503.1"/>
    </source>
</evidence>